<protein>
    <recommendedName>
        <fullName evidence="1">RNHCP domain-containing protein</fullName>
    </recommendedName>
</protein>
<dbReference type="InterPro" id="IPR024439">
    <property type="entry name" value="RNHCP"/>
</dbReference>
<dbReference type="AlphaFoldDB" id="A0A0M0LLZ3"/>
<organism evidence="2 3">
    <name type="scientific">Viridibacillus arvi</name>
    <dbReference type="NCBI Taxonomy" id="263475"/>
    <lineage>
        <taxon>Bacteria</taxon>
        <taxon>Bacillati</taxon>
        <taxon>Bacillota</taxon>
        <taxon>Bacilli</taxon>
        <taxon>Bacillales</taxon>
        <taxon>Caryophanaceae</taxon>
        <taxon>Viridibacillus</taxon>
    </lineage>
</organism>
<dbReference type="OrthoDB" id="9809485at2"/>
<name>A0A0M0LLZ3_9BACL</name>
<feature type="domain" description="RNHCP" evidence="1">
    <location>
        <begin position="41"/>
        <end position="124"/>
    </location>
</feature>
<proteinExistence type="predicted"/>
<reference evidence="3" key="1">
    <citation type="submission" date="2015-08" db="EMBL/GenBank/DDBJ databases">
        <title>Fjat-10028 dsm 16317.</title>
        <authorList>
            <person name="Liu B."/>
            <person name="Wang J."/>
            <person name="Zhu Y."/>
            <person name="Liu G."/>
            <person name="Chen Q."/>
            <person name="Chen Z."/>
            <person name="Lan J."/>
            <person name="Che J."/>
            <person name="Ge C."/>
            <person name="Shi H."/>
            <person name="Pan Z."/>
            <person name="Liu X."/>
        </authorList>
    </citation>
    <scope>NUCLEOTIDE SEQUENCE [LARGE SCALE GENOMIC DNA]</scope>
    <source>
        <strain evidence="3">DSM 16317</strain>
    </source>
</reference>
<comment type="caution">
    <text evidence="2">The sequence shown here is derived from an EMBL/GenBank/DDBJ whole genome shotgun (WGS) entry which is preliminary data.</text>
</comment>
<gene>
    <name evidence="2" type="ORF">AMD00_05730</name>
</gene>
<sequence length="136" mass="15446">MGPFFQKPEATFCSKNERNPFSIDENNILEEWHVSRKTENTAFQCEQCGAQIEPLTNGSFRNHCPYCLYSKHMDEKPGDRASVCRGLMAPIGMEYSSKKGYQLIHECLQCGKVGKNKVAINTTQEDQLISFMKSVV</sequence>
<dbReference type="Proteomes" id="UP000036867">
    <property type="component" value="Unassembled WGS sequence"/>
</dbReference>
<evidence type="ECO:0000313" key="2">
    <source>
        <dbReference type="EMBL" id="KOO51927.1"/>
    </source>
</evidence>
<keyword evidence="3" id="KW-1185">Reference proteome</keyword>
<dbReference type="STRING" id="263475.AMD00_05730"/>
<evidence type="ECO:0000259" key="1">
    <source>
        <dbReference type="Pfam" id="PF12647"/>
    </source>
</evidence>
<dbReference type="EMBL" id="LILB01000001">
    <property type="protein sequence ID" value="KOO51927.1"/>
    <property type="molecule type" value="Genomic_DNA"/>
</dbReference>
<accession>A0A0M0LLZ3</accession>
<evidence type="ECO:0000313" key="3">
    <source>
        <dbReference type="Proteomes" id="UP000036867"/>
    </source>
</evidence>
<dbReference type="Pfam" id="PF12647">
    <property type="entry name" value="RNHCP"/>
    <property type="match status" value="1"/>
</dbReference>